<dbReference type="GO" id="GO:0044780">
    <property type="term" value="P:bacterial-type flagellum assembly"/>
    <property type="evidence" value="ECO:0007669"/>
    <property type="project" value="InterPro"/>
</dbReference>
<dbReference type="EMBL" id="PKUQ01000001">
    <property type="protein sequence ID" value="PLW78905.1"/>
    <property type="molecule type" value="Genomic_DNA"/>
</dbReference>
<evidence type="ECO:0000256" key="6">
    <source>
        <dbReference type="ARBA" id="ARBA00022692"/>
    </source>
</evidence>
<keyword evidence="15" id="KW-0282">Flagellum</keyword>
<protein>
    <recommendedName>
        <fullName evidence="3 13">Flagellar biosynthetic protein FlhB</fullName>
    </recommendedName>
</protein>
<reference evidence="15 16" key="1">
    <citation type="submission" date="2018-01" db="EMBL/GenBank/DDBJ databases">
        <title>The draft genome sequence of Cohaesibacter sp. H1304.</title>
        <authorList>
            <person name="Wang N.-N."/>
            <person name="Du Z.-J."/>
        </authorList>
    </citation>
    <scope>NUCLEOTIDE SEQUENCE [LARGE SCALE GENOMIC DNA]</scope>
    <source>
        <strain evidence="15 16">H1304</strain>
    </source>
</reference>
<evidence type="ECO:0000256" key="8">
    <source>
        <dbReference type="ARBA" id="ARBA00022927"/>
    </source>
</evidence>
<evidence type="ECO:0000256" key="3">
    <source>
        <dbReference type="ARBA" id="ARBA00021622"/>
    </source>
</evidence>
<keyword evidence="16" id="KW-1185">Reference proteome</keyword>
<comment type="caution">
    <text evidence="15">The sequence shown here is derived from an EMBL/GenBank/DDBJ whole genome shotgun (WGS) entry which is preliminary data.</text>
</comment>
<dbReference type="NCBIfam" id="TIGR00328">
    <property type="entry name" value="flhB"/>
    <property type="match status" value="1"/>
</dbReference>
<dbReference type="InterPro" id="IPR029025">
    <property type="entry name" value="T3SS_substrate_exporter_C"/>
</dbReference>
<keyword evidence="9 13" id="KW-1133">Transmembrane helix</keyword>
<evidence type="ECO:0000256" key="5">
    <source>
        <dbReference type="ARBA" id="ARBA00022475"/>
    </source>
</evidence>
<evidence type="ECO:0000256" key="9">
    <source>
        <dbReference type="ARBA" id="ARBA00022989"/>
    </source>
</evidence>
<evidence type="ECO:0000313" key="15">
    <source>
        <dbReference type="EMBL" id="PLW78905.1"/>
    </source>
</evidence>
<evidence type="ECO:0000256" key="12">
    <source>
        <dbReference type="ARBA" id="ARBA00025078"/>
    </source>
</evidence>
<dbReference type="FunFam" id="3.40.1690.10:FF:000001">
    <property type="entry name" value="Flagellar biosynthetic protein FlhB"/>
    <property type="match status" value="1"/>
</dbReference>
<dbReference type="GO" id="GO:0009306">
    <property type="term" value="P:protein secretion"/>
    <property type="evidence" value="ECO:0007669"/>
    <property type="project" value="InterPro"/>
</dbReference>
<dbReference type="Gene3D" id="3.40.1690.10">
    <property type="entry name" value="secretion proteins EscU"/>
    <property type="match status" value="1"/>
</dbReference>
<keyword evidence="4 13" id="KW-0813">Transport</keyword>
<evidence type="ECO:0000256" key="1">
    <source>
        <dbReference type="ARBA" id="ARBA00004651"/>
    </source>
</evidence>
<dbReference type="GO" id="GO:0005886">
    <property type="term" value="C:plasma membrane"/>
    <property type="evidence" value="ECO:0007669"/>
    <property type="project" value="UniProtKB-SubCell"/>
</dbReference>
<evidence type="ECO:0000256" key="7">
    <source>
        <dbReference type="ARBA" id="ARBA00022795"/>
    </source>
</evidence>
<evidence type="ECO:0000256" key="4">
    <source>
        <dbReference type="ARBA" id="ARBA00022448"/>
    </source>
</evidence>
<evidence type="ECO:0000256" key="10">
    <source>
        <dbReference type="ARBA" id="ARBA00023136"/>
    </source>
</evidence>
<comment type="subcellular location">
    <subcellularLocation>
        <location evidence="1">Cell membrane</location>
        <topology evidence="1">Multi-pass membrane protein</topology>
    </subcellularLocation>
</comment>
<name>A0A2N5XWU7_9HYPH</name>
<proteinExistence type="inferred from homology"/>
<sequence length="364" mass="40725">MSEENKDSQTEEPTEKKIRDAIEKGNLPLSKEVNTFSGFLALLIILGYFINGPTAKLSIVLARLLDGVGDIRIENEADFIQISSAVGLEMAMFLVVPVSVLLVFGLAATWFQHPPQVSFDRLKPELSKISPGKGFKRMFGAQGGIEFLKALAKFIILAVVIGILLSNERQTLANLMFTDPSLLPEELLSITVRLVSGICVAIITLVALDVIWVRGHWRRNLRMSRKELKDEYKDTEGDPAVKGRMRSLARDRARNRMMASVPKATVVIANPTHYSVAVRYTHNEDKAPLVIAKGQDLIALKIRQIAEDNDIPVIEDIQLARALYAQCEVDTQIPPQFFRVVAELLYYVYTAKDENFKPALRAYE</sequence>
<evidence type="ECO:0000313" key="14">
    <source>
        <dbReference type="EMBL" id="PLW75498.1"/>
    </source>
</evidence>
<dbReference type="PANTHER" id="PTHR30531">
    <property type="entry name" value="FLAGELLAR BIOSYNTHETIC PROTEIN FLHB"/>
    <property type="match status" value="1"/>
</dbReference>
<dbReference type="EMBL" id="PKUQ01000050">
    <property type="protein sequence ID" value="PLW75498.1"/>
    <property type="molecule type" value="Genomic_DNA"/>
</dbReference>
<evidence type="ECO:0000256" key="13">
    <source>
        <dbReference type="RuleBase" id="RU364091"/>
    </source>
</evidence>
<evidence type="ECO:0000256" key="11">
    <source>
        <dbReference type="ARBA" id="ARBA00023225"/>
    </source>
</evidence>
<dbReference type="SUPFAM" id="SSF160544">
    <property type="entry name" value="EscU C-terminal domain-like"/>
    <property type="match status" value="1"/>
</dbReference>
<feature type="transmembrane region" description="Helical" evidence="13">
    <location>
        <begin position="187"/>
        <end position="213"/>
    </location>
</feature>
<dbReference type="RefSeq" id="WP_101531989.1">
    <property type="nucleotide sequence ID" value="NZ_JBFHIU010000083.1"/>
</dbReference>
<dbReference type="InterPro" id="IPR006136">
    <property type="entry name" value="FlhB"/>
</dbReference>
<dbReference type="Gene3D" id="6.10.250.2080">
    <property type="match status" value="1"/>
</dbReference>
<dbReference type="PANTHER" id="PTHR30531:SF12">
    <property type="entry name" value="FLAGELLAR BIOSYNTHETIC PROTEIN FLHB"/>
    <property type="match status" value="1"/>
</dbReference>
<dbReference type="PRINTS" id="PR00950">
    <property type="entry name" value="TYPE3IMSPROT"/>
</dbReference>
<accession>A0A2N5XWU7</accession>
<comment type="similarity">
    <text evidence="2 13">Belongs to the type III secretion exporter family.</text>
</comment>
<keyword evidence="8 13" id="KW-0653">Protein transport</keyword>
<feature type="transmembrane region" description="Helical" evidence="13">
    <location>
        <begin position="147"/>
        <end position="167"/>
    </location>
</feature>
<evidence type="ECO:0000313" key="16">
    <source>
        <dbReference type="Proteomes" id="UP000234881"/>
    </source>
</evidence>
<organism evidence="15 16">
    <name type="scientific">Cohaesibacter celericrescens</name>
    <dbReference type="NCBI Taxonomy" id="2067669"/>
    <lineage>
        <taxon>Bacteria</taxon>
        <taxon>Pseudomonadati</taxon>
        <taxon>Pseudomonadota</taxon>
        <taxon>Alphaproteobacteria</taxon>
        <taxon>Hyphomicrobiales</taxon>
        <taxon>Cohaesibacteraceae</taxon>
    </lineage>
</organism>
<gene>
    <name evidence="13 15" type="primary">flhB</name>
    <name evidence="15" type="ORF">C0081_01310</name>
    <name evidence="14" type="ORF">C0081_19350</name>
</gene>
<dbReference type="Proteomes" id="UP000234881">
    <property type="component" value="Unassembled WGS sequence"/>
</dbReference>
<feature type="transmembrane region" description="Helical" evidence="13">
    <location>
        <begin position="33"/>
        <end position="50"/>
    </location>
</feature>
<evidence type="ECO:0000256" key="2">
    <source>
        <dbReference type="ARBA" id="ARBA00010690"/>
    </source>
</evidence>
<keyword evidence="15" id="KW-0966">Cell projection</keyword>
<comment type="function">
    <text evidence="12 13">Required for formation of the rod structure in the basal body of the flagellar apparatus. Together with FliI and FliH, may constitute the export apparatus of flagellin.</text>
</comment>
<dbReference type="AlphaFoldDB" id="A0A2N5XWU7"/>
<keyword evidence="15" id="KW-0969">Cilium</keyword>
<keyword evidence="11 13" id="KW-1006">Bacterial flagellum protein export</keyword>
<keyword evidence="6 13" id="KW-0812">Transmembrane</keyword>
<keyword evidence="10 13" id="KW-0472">Membrane</keyword>
<dbReference type="OrthoDB" id="9807950at2"/>
<dbReference type="InterPro" id="IPR006135">
    <property type="entry name" value="T3SS_substrate_exporter"/>
</dbReference>
<keyword evidence="7 13" id="KW-1005">Bacterial flagellum biogenesis</keyword>
<feature type="transmembrane region" description="Helical" evidence="13">
    <location>
        <begin position="90"/>
        <end position="111"/>
    </location>
</feature>
<keyword evidence="5 13" id="KW-1003">Cell membrane</keyword>
<dbReference type="Pfam" id="PF01312">
    <property type="entry name" value="Bac_export_2"/>
    <property type="match status" value="1"/>
</dbReference>